<sequence>MLMRKAAARRREVLLSLVLVETPHRREELQLARRQEHAPAVLDLLGHALPVRASDAPRFADYGGRGITVCDRWRADFWSFVDDMGPRPEGMTASGKRPAYTLDRIDNDGPYSPDNCRWATYLQQRSNRRDVA</sequence>
<dbReference type="RefSeq" id="YP_010002829.1">
    <property type="nucleotide sequence ID" value="NC_053248.1"/>
</dbReference>
<keyword evidence="1" id="KW-0378">Hydrolase</keyword>
<dbReference type="GO" id="GO:0004519">
    <property type="term" value="F:endonuclease activity"/>
    <property type="evidence" value="ECO:0007669"/>
    <property type="project" value="UniProtKB-KW"/>
</dbReference>
<proteinExistence type="predicted"/>
<accession>A0A514DI03</accession>
<keyword evidence="1" id="KW-0540">Nuclease</keyword>
<gene>
    <name evidence="1" type="primary">80</name>
    <name evidence="1" type="ORF">SEA_ZIPP_80</name>
</gene>
<organism evidence="1 2">
    <name type="scientific">Gordonia phage Zipp</name>
    <dbReference type="NCBI Taxonomy" id="2591212"/>
    <lineage>
        <taxon>Viruses</taxon>
        <taxon>Duplodnaviria</taxon>
        <taxon>Heunggongvirae</taxon>
        <taxon>Uroviricota</taxon>
        <taxon>Caudoviricetes</taxon>
        <taxon>Stackebrandtviridae</taxon>
        <taxon>Schenleyvirinae</taxon>
        <taxon>Zitchvirus</taxon>
        <taxon>Zitchvirus zipp</taxon>
    </lineage>
</organism>
<evidence type="ECO:0000313" key="1">
    <source>
        <dbReference type="EMBL" id="QDH93233.1"/>
    </source>
</evidence>
<protein>
    <submittedName>
        <fullName evidence="1">HNH endonuclease</fullName>
    </submittedName>
</protein>
<dbReference type="Proteomes" id="UP000316610">
    <property type="component" value="Segment"/>
</dbReference>
<name>A0A514DI03_9CAUD</name>
<keyword evidence="2" id="KW-1185">Reference proteome</keyword>
<dbReference type="GeneID" id="63027382"/>
<reference evidence="1 2" key="1">
    <citation type="submission" date="2019-05" db="EMBL/GenBank/DDBJ databases">
        <authorList>
            <person name="Hammer B.W."/>
            <person name="Chiaro A."/>
            <person name="Dufresne J."/>
            <person name="Kristler A."/>
            <person name="Kuo C.N."/>
            <person name="Ozcan Z."/>
            <person name="Pasmanik V."/>
            <person name="Shin J."/>
            <person name="Stephens K.N."/>
            <person name="Butela K.A."/>
            <person name="Garlena R.A."/>
            <person name="Russell D.A."/>
            <person name="Pope W.H."/>
            <person name="Jacobs-Sera D."/>
            <person name="Hatfull G.F."/>
        </authorList>
    </citation>
    <scope>NUCLEOTIDE SEQUENCE [LARGE SCALE GENOMIC DNA]</scope>
</reference>
<evidence type="ECO:0000313" key="2">
    <source>
        <dbReference type="Proteomes" id="UP000316610"/>
    </source>
</evidence>
<dbReference type="EMBL" id="MK937607">
    <property type="protein sequence ID" value="QDH93233.1"/>
    <property type="molecule type" value="Genomic_DNA"/>
</dbReference>
<dbReference type="KEGG" id="vg:63027382"/>
<keyword evidence="1" id="KW-0255">Endonuclease</keyword>